<evidence type="ECO:0000313" key="8">
    <source>
        <dbReference type="Proteomes" id="UP000251558"/>
    </source>
</evidence>
<dbReference type="GO" id="GO:0051536">
    <property type="term" value="F:iron-sulfur cluster binding"/>
    <property type="evidence" value="ECO:0007669"/>
    <property type="project" value="UniProtKB-KW"/>
</dbReference>
<dbReference type="InterPro" id="IPR023867">
    <property type="entry name" value="Sulphatase_maturase_rSAM"/>
</dbReference>
<dbReference type="InterPro" id="IPR007197">
    <property type="entry name" value="rSAM"/>
</dbReference>
<accession>A0A330HP03</accession>
<dbReference type="Pfam" id="PF04055">
    <property type="entry name" value="Radical_SAM"/>
    <property type="match status" value="1"/>
</dbReference>
<keyword evidence="2" id="KW-0949">S-adenosyl-L-methionine</keyword>
<dbReference type="PROSITE" id="PS51918">
    <property type="entry name" value="RADICAL_SAM"/>
    <property type="match status" value="1"/>
</dbReference>
<feature type="domain" description="Radical SAM core" evidence="6">
    <location>
        <begin position="76"/>
        <end position="303"/>
    </location>
</feature>
<evidence type="ECO:0000256" key="5">
    <source>
        <dbReference type="ARBA" id="ARBA00023014"/>
    </source>
</evidence>
<dbReference type="GO" id="GO:0046872">
    <property type="term" value="F:metal ion binding"/>
    <property type="evidence" value="ECO:0007669"/>
    <property type="project" value="UniProtKB-KW"/>
</dbReference>
<comment type="caution">
    <text evidence="7">The sequence shown here is derived from an EMBL/GenBank/DDBJ whole genome shotgun (WGS) entry which is preliminary data.</text>
</comment>
<keyword evidence="3" id="KW-0479">Metal-binding</keyword>
<dbReference type="Proteomes" id="UP000251558">
    <property type="component" value="Unassembled WGS sequence"/>
</dbReference>
<dbReference type="SFLD" id="SFLDG01067">
    <property type="entry name" value="SPASM/twitch_domain_containing"/>
    <property type="match status" value="1"/>
</dbReference>
<organism evidence="7 8">
    <name type="scientific">Mesorhizobium hawassense</name>
    <dbReference type="NCBI Taxonomy" id="1209954"/>
    <lineage>
        <taxon>Bacteria</taxon>
        <taxon>Pseudomonadati</taxon>
        <taxon>Pseudomonadota</taxon>
        <taxon>Alphaproteobacteria</taxon>
        <taxon>Hyphomicrobiales</taxon>
        <taxon>Phyllobacteriaceae</taxon>
        <taxon>Mesorhizobium</taxon>
    </lineage>
</organism>
<evidence type="ECO:0000259" key="6">
    <source>
        <dbReference type="PROSITE" id="PS51918"/>
    </source>
</evidence>
<protein>
    <submittedName>
        <fullName evidence="7">His-Xaa-Ser system radical SAM maturase HxsB</fullName>
    </submittedName>
</protein>
<keyword evidence="8" id="KW-1185">Reference proteome</keyword>
<dbReference type="PANTHER" id="PTHR43273:SF8">
    <property type="entry name" value="RADICAL SAM DOMAIN PROTEIN"/>
    <property type="match status" value="1"/>
</dbReference>
<name>A0A330HP03_9HYPH</name>
<comment type="cofactor">
    <cofactor evidence="1">
        <name>[4Fe-4S] cluster</name>
        <dbReference type="ChEBI" id="CHEBI:49883"/>
    </cofactor>
</comment>
<dbReference type="InterPro" id="IPR058240">
    <property type="entry name" value="rSAM_sf"/>
</dbReference>
<dbReference type="GO" id="GO:0016491">
    <property type="term" value="F:oxidoreductase activity"/>
    <property type="evidence" value="ECO:0007669"/>
    <property type="project" value="InterPro"/>
</dbReference>
<dbReference type="RefSeq" id="WP_112098757.1">
    <property type="nucleotide sequence ID" value="NZ_QMBP01000008.1"/>
</dbReference>
<evidence type="ECO:0000256" key="3">
    <source>
        <dbReference type="ARBA" id="ARBA00022723"/>
    </source>
</evidence>
<evidence type="ECO:0000256" key="1">
    <source>
        <dbReference type="ARBA" id="ARBA00001966"/>
    </source>
</evidence>
<sequence length="469" mass="53446">MTVWPLKFRDLPNGTLLFSDDAGGFFLGSGEFLGRYARDALSPDDLRFLRGNGHTFEREGDPDWTSFAYRWAGRQSKQQELSYLILVPTLRCNLTCGYCQVSRAPEAARGFDWSNETLNASLDFIGNLKGPDIKIEFQGGEPLLRVDLLEQIRAFTRSKFPRSQFVVCTNLQRMGEVEWAFLDQPDTFVSTSLDGNHETHTRQRTGDGLATDTFFGNMAEAVRRLGPGKVSALPTIDVERPPDFEDLVENFEHYGIQSIYLRPINHQGFARRRKNEPNAIARWNALHSDFVDFLIIRNHRTGRYVEEYYFSQCLRRFLRSGTDDHVDLRNPNFSASDYIVVDHDGQLYPTDEARMLSRIGRVDLSIGTVASGVDQKKVQLLNSASINNFDADCIHCVYQPFCGTDVVDDLSRDGHIDLIRSETWFCRRHISLFDKVVEVMTRRDDAARQSVAKWAGVPSWGDHMVPVHA</sequence>
<dbReference type="NCBIfam" id="TIGR03978">
    <property type="entry name" value="rSAM_paired_1"/>
    <property type="match status" value="1"/>
</dbReference>
<dbReference type="AlphaFoldDB" id="A0A330HP03"/>
<reference evidence="7 8" key="1">
    <citation type="submission" date="2018-07" db="EMBL/GenBank/DDBJ databases">
        <title>Diversity of Mesorhizobium strains in Brazil.</title>
        <authorList>
            <person name="Helene L.C.F."/>
            <person name="Dall'Agnol R."/>
            <person name="Delamuta J.R.M."/>
            <person name="Hungria M."/>
        </authorList>
    </citation>
    <scope>NUCLEOTIDE SEQUENCE [LARGE SCALE GENOMIC DNA]</scope>
    <source>
        <strain evidence="7 8">AC99b</strain>
    </source>
</reference>
<proteinExistence type="predicted"/>
<dbReference type="PANTHER" id="PTHR43273">
    <property type="entry name" value="ANAEROBIC SULFATASE-MATURATING ENZYME HOMOLOG ASLB-RELATED"/>
    <property type="match status" value="1"/>
</dbReference>
<dbReference type="SFLD" id="SFLDS00029">
    <property type="entry name" value="Radical_SAM"/>
    <property type="match status" value="1"/>
</dbReference>
<dbReference type="InterPro" id="IPR024023">
    <property type="entry name" value="rSAM_paired_HxsB"/>
</dbReference>
<evidence type="ECO:0000256" key="4">
    <source>
        <dbReference type="ARBA" id="ARBA00023004"/>
    </source>
</evidence>
<keyword evidence="5" id="KW-0411">Iron-sulfur</keyword>
<dbReference type="SUPFAM" id="SSF102114">
    <property type="entry name" value="Radical SAM enzymes"/>
    <property type="match status" value="1"/>
</dbReference>
<evidence type="ECO:0000256" key="2">
    <source>
        <dbReference type="ARBA" id="ARBA00022691"/>
    </source>
</evidence>
<dbReference type="Gene3D" id="3.20.20.70">
    <property type="entry name" value="Aldolase class I"/>
    <property type="match status" value="1"/>
</dbReference>
<dbReference type="SFLD" id="SFLDG01384">
    <property type="entry name" value="thioether_bond_formation_requi"/>
    <property type="match status" value="1"/>
</dbReference>
<dbReference type="OrthoDB" id="9782387at2"/>
<dbReference type="EMBL" id="QMBP01000008">
    <property type="protein sequence ID" value="RAZ89438.1"/>
    <property type="molecule type" value="Genomic_DNA"/>
</dbReference>
<evidence type="ECO:0000313" key="7">
    <source>
        <dbReference type="EMBL" id="RAZ89438.1"/>
    </source>
</evidence>
<dbReference type="InterPro" id="IPR013785">
    <property type="entry name" value="Aldolase_TIM"/>
</dbReference>
<dbReference type="CDD" id="cd01335">
    <property type="entry name" value="Radical_SAM"/>
    <property type="match status" value="1"/>
</dbReference>
<keyword evidence="4" id="KW-0408">Iron</keyword>
<gene>
    <name evidence="7" type="primary">hxsB</name>
    <name evidence="7" type="ORF">DPM33_17825</name>
</gene>
<dbReference type="SFLD" id="SFLDG01386">
    <property type="entry name" value="main_SPASM_domain-containing"/>
    <property type="match status" value="1"/>
</dbReference>